<feature type="compositionally biased region" description="Polar residues" evidence="5">
    <location>
        <begin position="748"/>
        <end position="771"/>
    </location>
</feature>
<feature type="compositionally biased region" description="Low complexity" evidence="5">
    <location>
        <begin position="603"/>
        <end position="630"/>
    </location>
</feature>
<evidence type="ECO:0000256" key="4">
    <source>
        <dbReference type="ARBA" id="ARBA00021336"/>
    </source>
</evidence>
<feature type="region of interest" description="Disordered" evidence="5">
    <location>
        <begin position="396"/>
        <end position="433"/>
    </location>
</feature>
<feature type="compositionally biased region" description="Basic and acidic residues" evidence="5">
    <location>
        <begin position="735"/>
        <end position="746"/>
    </location>
</feature>
<dbReference type="EMBL" id="PDNA01000055">
    <property type="protein sequence ID" value="PGH18712.1"/>
    <property type="molecule type" value="Genomic_DNA"/>
</dbReference>
<comment type="similarity">
    <text evidence="2">Belongs to the SIP5 family.</text>
</comment>
<feature type="region of interest" description="Disordered" evidence="5">
    <location>
        <begin position="1"/>
        <end position="86"/>
    </location>
</feature>
<evidence type="ECO:0000256" key="2">
    <source>
        <dbReference type="ARBA" id="ARBA00010402"/>
    </source>
</evidence>
<feature type="region of interest" description="Disordered" evidence="5">
    <location>
        <begin position="492"/>
        <end position="511"/>
    </location>
</feature>
<dbReference type="Proteomes" id="UP000224634">
    <property type="component" value="Unassembled WGS sequence"/>
</dbReference>
<feature type="compositionally biased region" description="Basic and acidic residues" evidence="5">
    <location>
        <begin position="74"/>
        <end position="86"/>
    </location>
</feature>
<organism evidence="6 7">
    <name type="scientific">Polytolypa hystricis (strain UAMH7299)</name>
    <dbReference type="NCBI Taxonomy" id="1447883"/>
    <lineage>
        <taxon>Eukaryota</taxon>
        <taxon>Fungi</taxon>
        <taxon>Dikarya</taxon>
        <taxon>Ascomycota</taxon>
        <taxon>Pezizomycotina</taxon>
        <taxon>Eurotiomycetes</taxon>
        <taxon>Eurotiomycetidae</taxon>
        <taxon>Onygenales</taxon>
        <taxon>Onygenales incertae sedis</taxon>
        <taxon>Polytolypa</taxon>
    </lineage>
</organism>
<feature type="compositionally biased region" description="Basic and acidic residues" evidence="5">
    <location>
        <begin position="567"/>
        <end position="596"/>
    </location>
</feature>
<feature type="compositionally biased region" description="Polar residues" evidence="5">
    <location>
        <begin position="22"/>
        <end position="33"/>
    </location>
</feature>
<dbReference type="PANTHER" id="PTHR31315">
    <property type="entry name" value="PROTEIN SIP5"/>
    <property type="match status" value="1"/>
</dbReference>
<feature type="compositionally biased region" description="Polar residues" evidence="5">
    <location>
        <begin position="338"/>
        <end position="353"/>
    </location>
</feature>
<sequence length="816" mass="88375">MGNAATKEARPSHGPHPRLTHTRGSSNVSANNGSHDHQHHGLEGGSSSRHRGSRADFSFFGISTAVDNEQPTVEQRRETRQEREARRLERERVARIKERERSMKEEHVDGGYVVTQGVYVGTEDFSKAVVRQLMIERRLAPFWRGLNDFSDSWAEHQLMAAARGLPIPAADEVPPELEYKIAPKSTDERSAIESSLNTLMVPISSRSQSYNSDTSSGTHPLSPSSLSPSVPQSPNSTGSPSGNLFRSRAKTLASLTTSSKTNMQADMSPREIKLPRDPFVNGQPIEVYLYKDASECPICFLYYPPYLNKTRCCDQPICSECFVQIKRPDPHPPEHETNAPSQTGSERANQQDGQLVSEPAACPFCVQPEFGVSYAPPPFRRGLTYIANQGLRGLGNTGSPASSTSSLASGNTGSQGPTGRRRATSLSANAPNVIATDKIRPDWAQKLATARAHAARRAAAATALHTAAYLMNNNGESRTFGNVGRRGIMRRATGQGSESPTGRTNSPHLNVLASFTERRPPSGRDIETPEEGAAQNTSPHLGSRRTRMEELEEMMMLEAIRLSLASEEDRRRKEEKEARKEAKRRDKEAKKAEKYARRNGLYSNNPSSAALDAPSSSTLSLPTNNSSVSVADTGKGKEVDRSTPPPATTSSEPPKLSLGRLDDGHPSSPLFPPSPVEPTKRSHLRHVSSASSSSSSLVESTSGEHIGSGSGGSGSSEPMFNFRSLAEVIGDEDKDSNSIEHIEHTKHNNSQPLTADAGSSQAEPQTTSTPEPSVPASEGGPSQQPQSEDERLERKELQTATVSAVTSRTPDVETTS</sequence>
<proteinExistence type="inferred from homology"/>
<comment type="caution">
    <text evidence="6">The sequence shown here is derived from an EMBL/GenBank/DDBJ whole genome shotgun (WGS) entry which is preliminary data.</text>
</comment>
<dbReference type="PANTHER" id="PTHR31315:SF1">
    <property type="entry name" value="PROTEIN SIP5"/>
    <property type="match status" value="1"/>
</dbReference>
<feature type="region of interest" description="Disordered" evidence="5">
    <location>
        <begin position="329"/>
        <end position="353"/>
    </location>
</feature>
<dbReference type="STRING" id="1447883.A0A2B7YCW8"/>
<accession>A0A2B7YCW8</accession>
<reference evidence="6 7" key="1">
    <citation type="submission" date="2017-10" db="EMBL/GenBank/DDBJ databases">
        <title>Comparative genomics in systemic dimorphic fungi from Ajellomycetaceae.</title>
        <authorList>
            <person name="Munoz J.F."/>
            <person name="Mcewen J.G."/>
            <person name="Clay O.K."/>
            <person name="Cuomo C.A."/>
        </authorList>
    </citation>
    <scope>NUCLEOTIDE SEQUENCE [LARGE SCALE GENOMIC DNA]</scope>
    <source>
        <strain evidence="6 7">UAMH7299</strain>
    </source>
</reference>
<feature type="compositionally biased region" description="Polar residues" evidence="5">
    <location>
        <begin position="494"/>
        <end position="508"/>
    </location>
</feature>
<evidence type="ECO:0000256" key="1">
    <source>
        <dbReference type="ARBA" id="ARBA00003453"/>
    </source>
</evidence>
<feature type="compositionally biased region" description="Basic and acidic residues" evidence="5">
    <location>
        <begin position="516"/>
        <end position="527"/>
    </location>
</feature>
<gene>
    <name evidence="6" type="ORF">AJ80_04365</name>
</gene>
<dbReference type="CDD" id="cd24139">
    <property type="entry name" value="SIP5-like"/>
    <property type="match status" value="1"/>
</dbReference>
<evidence type="ECO:0000256" key="5">
    <source>
        <dbReference type="SAM" id="MobiDB-lite"/>
    </source>
</evidence>
<feature type="compositionally biased region" description="Low complexity" evidence="5">
    <location>
        <begin position="687"/>
        <end position="701"/>
    </location>
</feature>
<feature type="region of interest" description="Disordered" evidence="5">
    <location>
        <begin position="567"/>
        <end position="816"/>
    </location>
</feature>
<feature type="region of interest" description="Disordered" evidence="5">
    <location>
        <begin position="516"/>
        <end position="543"/>
    </location>
</feature>
<evidence type="ECO:0000256" key="3">
    <source>
        <dbReference type="ARBA" id="ARBA00020215"/>
    </source>
</evidence>
<feature type="region of interest" description="Disordered" evidence="5">
    <location>
        <begin position="206"/>
        <end position="245"/>
    </location>
</feature>
<dbReference type="InterPro" id="IPR039301">
    <property type="entry name" value="Sip5/DA2"/>
</dbReference>
<protein>
    <recommendedName>
        <fullName evidence="4">Protein SIP5</fullName>
    </recommendedName>
    <alternativeName>
        <fullName evidence="3">Protein sip5</fullName>
    </alternativeName>
</protein>
<dbReference type="OrthoDB" id="21471at2759"/>
<evidence type="ECO:0000313" key="7">
    <source>
        <dbReference type="Proteomes" id="UP000224634"/>
    </source>
</evidence>
<feature type="compositionally biased region" description="Polar residues" evidence="5">
    <location>
        <begin position="798"/>
        <end position="816"/>
    </location>
</feature>
<keyword evidence="7" id="KW-1185">Reference proteome</keyword>
<dbReference type="AlphaFoldDB" id="A0A2B7YCW8"/>
<feature type="compositionally biased region" description="Basic and acidic residues" evidence="5">
    <location>
        <begin position="788"/>
        <end position="797"/>
    </location>
</feature>
<dbReference type="GO" id="GO:0005737">
    <property type="term" value="C:cytoplasm"/>
    <property type="evidence" value="ECO:0007669"/>
    <property type="project" value="TreeGrafter"/>
</dbReference>
<evidence type="ECO:0000313" key="6">
    <source>
        <dbReference type="EMBL" id="PGH18712.1"/>
    </source>
</evidence>
<feature type="compositionally biased region" description="Low complexity" evidence="5">
    <location>
        <begin position="397"/>
        <end position="414"/>
    </location>
</feature>
<feature type="compositionally biased region" description="Low complexity" evidence="5">
    <location>
        <begin position="215"/>
        <end position="236"/>
    </location>
</feature>
<comment type="function">
    <text evidence="1">May negatively regulate the SNF1 kinase.</text>
</comment>
<name>A0A2B7YCW8_POLH7</name>